<proteinExistence type="inferred from homology"/>
<sequence>MGPALMTVVSAPPAPQASAPQRPAPPSRPTARRRRRGGALARTGPLKYLAHAGVWLYVVLLAAPLYYLVISAFKHNTDIFTQPFSPFTPLTFDNFGLAFSQASLGTALVNSAYITIGAEVLTLALAVPAAFALARAKGAVGQLVERVFALGFLIPGFAALVPTVLLSIMMGLFHTREFLILFLPASAMPLTVILLTQAMRAVPAELEESARLDGAGPLRVLWSVYVPLAIPTLTVVAILNFLSFWNEYFFSLVIIGPEASLRTAQVALPTLSIANAAQYGVLAAGILITLIPAYLVYAVFAEKMENAVLAGALKG</sequence>
<evidence type="ECO:0000259" key="9">
    <source>
        <dbReference type="PROSITE" id="PS50928"/>
    </source>
</evidence>
<feature type="transmembrane region" description="Helical" evidence="7">
    <location>
        <begin position="48"/>
        <end position="69"/>
    </location>
</feature>
<feature type="region of interest" description="Disordered" evidence="8">
    <location>
        <begin position="9"/>
        <end position="37"/>
    </location>
</feature>
<evidence type="ECO:0000256" key="3">
    <source>
        <dbReference type="ARBA" id="ARBA00022475"/>
    </source>
</evidence>
<keyword evidence="6 7" id="KW-0472">Membrane</keyword>
<dbReference type="InterPro" id="IPR035906">
    <property type="entry name" value="MetI-like_sf"/>
</dbReference>
<keyword evidence="11" id="KW-1185">Reference proteome</keyword>
<keyword evidence="2 7" id="KW-0813">Transport</keyword>
<evidence type="ECO:0000256" key="8">
    <source>
        <dbReference type="SAM" id="MobiDB-lite"/>
    </source>
</evidence>
<evidence type="ECO:0000256" key="1">
    <source>
        <dbReference type="ARBA" id="ARBA00004651"/>
    </source>
</evidence>
<protein>
    <submittedName>
        <fullName evidence="10">Carbohydrate ABC transporter permease</fullName>
    </submittedName>
</protein>
<accession>A0ABS5IM50</accession>
<feature type="transmembrane region" description="Helical" evidence="7">
    <location>
        <begin position="112"/>
        <end position="135"/>
    </location>
</feature>
<comment type="caution">
    <text evidence="10">The sequence shown here is derived from an EMBL/GenBank/DDBJ whole genome shotgun (WGS) entry which is preliminary data.</text>
</comment>
<dbReference type="EMBL" id="JAGTUK010000002">
    <property type="protein sequence ID" value="MBS0024020.1"/>
    <property type="molecule type" value="Genomic_DNA"/>
</dbReference>
<keyword evidence="4 7" id="KW-0812">Transmembrane</keyword>
<dbReference type="InterPro" id="IPR000515">
    <property type="entry name" value="MetI-like"/>
</dbReference>
<feature type="transmembrane region" description="Helical" evidence="7">
    <location>
        <begin position="220"/>
        <end position="242"/>
    </location>
</feature>
<gene>
    <name evidence="10" type="ORF">KE274_07835</name>
</gene>
<feature type="domain" description="ABC transmembrane type-1" evidence="9">
    <location>
        <begin position="108"/>
        <end position="300"/>
    </location>
</feature>
<dbReference type="Gene3D" id="1.10.3720.10">
    <property type="entry name" value="MetI-like"/>
    <property type="match status" value="1"/>
</dbReference>
<comment type="similarity">
    <text evidence="7">Belongs to the binding-protein-dependent transport system permease family.</text>
</comment>
<dbReference type="CDD" id="cd06261">
    <property type="entry name" value="TM_PBP2"/>
    <property type="match status" value="1"/>
</dbReference>
<evidence type="ECO:0000256" key="7">
    <source>
        <dbReference type="RuleBase" id="RU363032"/>
    </source>
</evidence>
<dbReference type="Proteomes" id="UP000678243">
    <property type="component" value="Unassembled WGS sequence"/>
</dbReference>
<comment type="subcellular location">
    <subcellularLocation>
        <location evidence="1 7">Cell membrane</location>
        <topology evidence="1 7">Multi-pass membrane protein</topology>
    </subcellularLocation>
</comment>
<dbReference type="RefSeq" id="WP_211542511.1">
    <property type="nucleotide sequence ID" value="NZ_JAGTUK010000002.1"/>
</dbReference>
<evidence type="ECO:0000256" key="5">
    <source>
        <dbReference type="ARBA" id="ARBA00022989"/>
    </source>
</evidence>
<organism evidence="10 11">
    <name type="scientific">Microbacterium paraoxydans</name>
    <dbReference type="NCBI Taxonomy" id="199592"/>
    <lineage>
        <taxon>Bacteria</taxon>
        <taxon>Bacillati</taxon>
        <taxon>Actinomycetota</taxon>
        <taxon>Actinomycetes</taxon>
        <taxon>Micrococcales</taxon>
        <taxon>Microbacteriaceae</taxon>
        <taxon>Microbacterium</taxon>
    </lineage>
</organism>
<evidence type="ECO:0000313" key="10">
    <source>
        <dbReference type="EMBL" id="MBS0024020.1"/>
    </source>
</evidence>
<dbReference type="Pfam" id="PF00528">
    <property type="entry name" value="BPD_transp_1"/>
    <property type="match status" value="1"/>
</dbReference>
<keyword evidence="5 7" id="KW-1133">Transmembrane helix</keyword>
<name>A0ABS5IM50_9MICO</name>
<evidence type="ECO:0000256" key="6">
    <source>
        <dbReference type="ARBA" id="ARBA00023136"/>
    </source>
</evidence>
<evidence type="ECO:0000256" key="2">
    <source>
        <dbReference type="ARBA" id="ARBA00022448"/>
    </source>
</evidence>
<feature type="transmembrane region" description="Helical" evidence="7">
    <location>
        <begin position="147"/>
        <end position="172"/>
    </location>
</feature>
<feature type="transmembrane region" description="Helical" evidence="7">
    <location>
        <begin position="279"/>
        <end position="300"/>
    </location>
</feature>
<dbReference type="SUPFAM" id="SSF161098">
    <property type="entry name" value="MetI-like"/>
    <property type="match status" value="1"/>
</dbReference>
<dbReference type="PANTHER" id="PTHR43744">
    <property type="entry name" value="ABC TRANSPORTER PERMEASE PROTEIN MG189-RELATED-RELATED"/>
    <property type="match status" value="1"/>
</dbReference>
<feature type="transmembrane region" description="Helical" evidence="7">
    <location>
        <begin position="178"/>
        <end position="199"/>
    </location>
</feature>
<dbReference type="PROSITE" id="PS50928">
    <property type="entry name" value="ABC_TM1"/>
    <property type="match status" value="1"/>
</dbReference>
<evidence type="ECO:0000313" key="11">
    <source>
        <dbReference type="Proteomes" id="UP000678243"/>
    </source>
</evidence>
<keyword evidence="3" id="KW-1003">Cell membrane</keyword>
<evidence type="ECO:0000256" key="4">
    <source>
        <dbReference type="ARBA" id="ARBA00022692"/>
    </source>
</evidence>
<reference evidence="10 11" key="1">
    <citation type="submission" date="2021-04" db="EMBL/GenBank/DDBJ databases">
        <title>Whole genome analysis of root endophytic bacterium Microbacterium paraoxydans ku-mp colonizing RP-bio226 rice variety.</title>
        <authorList>
            <person name="Ulaganathan K."/>
            <person name="Latha B."/>
        </authorList>
    </citation>
    <scope>NUCLEOTIDE SEQUENCE [LARGE SCALE GENOMIC DNA]</scope>
    <source>
        <strain evidence="11">ku-mp</strain>
    </source>
</reference>
<dbReference type="PANTHER" id="PTHR43744:SF12">
    <property type="entry name" value="ABC TRANSPORTER PERMEASE PROTEIN MG189-RELATED"/>
    <property type="match status" value="1"/>
</dbReference>